<name>G2XR14_BOTF4</name>
<evidence type="ECO:0000313" key="2">
    <source>
        <dbReference type="Proteomes" id="UP000008177"/>
    </source>
</evidence>
<sequence length="50" mass="5613">MQFLFYVVPARNFYPVMAILATGPRALRQVLSRHLTFWESDIAAGQGSQG</sequence>
<organism evidence="1 2">
    <name type="scientific">Botryotinia fuckeliana (strain T4)</name>
    <name type="common">Noble rot fungus</name>
    <name type="synonym">Botrytis cinerea</name>
    <dbReference type="NCBI Taxonomy" id="999810"/>
    <lineage>
        <taxon>Eukaryota</taxon>
        <taxon>Fungi</taxon>
        <taxon>Dikarya</taxon>
        <taxon>Ascomycota</taxon>
        <taxon>Pezizomycotina</taxon>
        <taxon>Leotiomycetes</taxon>
        <taxon>Helotiales</taxon>
        <taxon>Sclerotiniaceae</taxon>
        <taxon>Botrytis</taxon>
    </lineage>
</organism>
<dbReference type="AlphaFoldDB" id="G2XR14"/>
<gene>
    <name evidence="1" type="ORF">BofuT4_uP012910.1</name>
</gene>
<evidence type="ECO:0000313" key="1">
    <source>
        <dbReference type="EMBL" id="CCD43182.1"/>
    </source>
</evidence>
<accession>G2XR14</accession>
<dbReference type="EMBL" id="FQ790255">
    <property type="protein sequence ID" value="CCD43182.1"/>
    <property type="molecule type" value="Genomic_DNA"/>
</dbReference>
<dbReference type="HOGENOM" id="CLU_3124766_0_0_1"/>
<proteinExistence type="predicted"/>
<dbReference type="InParanoid" id="G2XR14"/>
<reference evidence="2" key="1">
    <citation type="journal article" date="2011" name="PLoS Genet.">
        <title>Genomic analysis of the necrotrophic fungal pathogens Sclerotinia sclerotiorum and Botrytis cinerea.</title>
        <authorList>
            <person name="Amselem J."/>
            <person name="Cuomo C.A."/>
            <person name="van Kan J.A."/>
            <person name="Viaud M."/>
            <person name="Benito E.P."/>
            <person name="Couloux A."/>
            <person name="Coutinho P.M."/>
            <person name="de Vries R.P."/>
            <person name="Dyer P.S."/>
            <person name="Fillinger S."/>
            <person name="Fournier E."/>
            <person name="Gout L."/>
            <person name="Hahn M."/>
            <person name="Kohn L."/>
            <person name="Lapalu N."/>
            <person name="Plummer K.M."/>
            <person name="Pradier J.M."/>
            <person name="Quevillon E."/>
            <person name="Sharon A."/>
            <person name="Simon A."/>
            <person name="ten Have A."/>
            <person name="Tudzynski B."/>
            <person name="Tudzynski P."/>
            <person name="Wincker P."/>
            <person name="Andrew M."/>
            <person name="Anthouard V."/>
            <person name="Beever R.E."/>
            <person name="Beffa R."/>
            <person name="Benoit I."/>
            <person name="Bouzid O."/>
            <person name="Brault B."/>
            <person name="Chen Z."/>
            <person name="Choquer M."/>
            <person name="Collemare J."/>
            <person name="Cotton P."/>
            <person name="Danchin E.G."/>
            <person name="Da Silva C."/>
            <person name="Gautier A."/>
            <person name="Giraud C."/>
            <person name="Giraud T."/>
            <person name="Gonzalez C."/>
            <person name="Grossetete S."/>
            <person name="Guldener U."/>
            <person name="Henrissat B."/>
            <person name="Howlett B.J."/>
            <person name="Kodira C."/>
            <person name="Kretschmer M."/>
            <person name="Lappartient A."/>
            <person name="Leroch M."/>
            <person name="Levis C."/>
            <person name="Mauceli E."/>
            <person name="Neuveglise C."/>
            <person name="Oeser B."/>
            <person name="Pearson M."/>
            <person name="Poulain J."/>
            <person name="Poussereau N."/>
            <person name="Quesneville H."/>
            <person name="Rascle C."/>
            <person name="Schumacher J."/>
            <person name="Segurens B."/>
            <person name="Sexton A."/>
            <person name="Silva E."/>
            <person name="Sirven C."/>
            <person name="Soanes D.M."/>
            <person name="Talbot N.J."/>
            <person name="Templeton M."/>
            <person name="Yandava C."/>
            <person name="Yarden O."/>
            <person name="Zeng Q."/>
            <person name="Rollins J.A."/>
            <person name="Lebrun M.H."/>
            <person name="Dickman M."/>
        </authorList>
    </citation>
    <scope>NUCLEOTIDE SEQUENCE [LARGE SCALE GENOMIC DNA]</scope>
    <source>
        <strain evidence="2">T4</strain>
    </source>
</reference>
<protein>
    <submittedName>
        <fullName evidence="1">Uncharacterized protein</fullName>
    </submittedName>
</protein>
<dbReference type="Proteomes" id="UP000008177">
    <property type="component" value="Unplaced contigs"/>
</dbReference>